<gene>
    <name evidence="2" type="ORF">C5N92_05240</name>
</gene>
<feature type="chain" id="PRO_5016456183" description="Lipoprotein" evidence="1">
    <location>
        <begin position="22"/>
        <end position="156"/>
    </location>
</feature>
<dbReference type="AlphaFoldDB" id="A0A328BXC8"/>
<evidence type="ECO:0000313" key="2">
    <source>
        <dbReference type="EMBL" id="RAL18886.1"/>
    </source>
</evidence>
<feature type="signal peptide" evidence="1">
    <location>
        <begin position="1"/>
        <end position="21"/>
    </location>
</feature>
<comment type="caution">
    <text evidence="2">The sequence shown here is derived from an EMBL/GenBank/DDBJ whole genome shotgun (WGS) entry which is preliminary data.</text>
</comment>
<organism evidence="2 3">
    <name type="scientific">Glaesserella australis</name>
    <dbReference type="NCBI Taxonomy" id="2094024"/>
    <lineage>
        <taxon>Bacteria</taxon>
        <taxon>Pseudomonadati</taxon>
        <taxon>Pseudomonadota</taxon>
        <taxon>Gammaproteobacteria</taxon>
        <taxon>Pasteurellales</taxon>
        <taxon>Pasteurellaceae</taxon>
        <taxon>Glaesserella</taxon>
    </lineage>
</organism>
<dbReference type="Proteomes" id="UP000248689">
    <property type="component" value="Unassembled WGS sequence"/>
</dbReference>
<evidence type="ECO:0008006" key="4">
    <source>
        <dbReference type="Google" id="ProtNLM"/>
    </source>
</evidence>
<reference evidence="3" key="1">
    <citation type="submission" date="2018-02" db="EMBL/GenBank/DDBJ databases">
        <title>Glaesserella australis sp. nov., isolated from the lungs of pigs.</title>
        <authorList>
            <person name="Turni C."/>
            <person name="Christensen H."/>
        </authorList>
    </citation>
    <scope>NUCLEOTIDE SEQUENCE [LARGE SCALE GENOMIC DNA]</scope>
    <source>
        <strain evidence="3">HS4635</strain>
    </source>
</reference>
<dbReference type="PROSITE" id="PS51257">
    <property type="entry name" value="PROKAR_LIPOPROTEIN"/>
    <property type="match status" value="1"/>
</dbReference>
<proteinExistence type="predicted"/>
<dbReference type="OrthoDB" id="9923313at2"/>
<keyword evidence="1" id="KW-0732">Signal</keyword>
<accession>A0A328BXC8</accession>
<dbReference type="RefSeq" id="WP_111749809.1">
    <property type="nucleotide sequence ID" value="NZ_PTPX01000011.1"/>
</dbReference>
<keyword evidence="3" id="KW-1185">Reference proteome</keyword>
<name>A0A328BXC8_9PAST</name>
<evidence type="ECO:0000256" key="1">
    <source>
        <dbReference type="SAM" id="SignalP"/>
    </source>
</evidence>
<evidence type="ECO:0000313" key="3">
    <source>
        <dbReference type="Proteomes" id="UP000248689"/>
    </source>
</evidence>
<protein>
    <recommendedName>
        <fullName evidence="4">Lipoprotein</fullName>
    </recommendedName>
</protein>
<sequence length="156" mass="17690">MKRFLSFIFTTILAVSLVACTTTTTDPAVGKSDYQKYLQWLENVESTMDNKLEVEFSKAEPKNQSEEIHLFNSVIEKSFDDAVSSGKALDLRHEEVRKLRDMSVEMLNTYKQVLPAYLIPTPANIQKAEALQPKLEQLVKDGEALMEKLDAKFGTQ</sequence>
<dbReference type="EMBL" id="PTPX01000011">
    <property type="protein sequence ID" value="RAL18886.1"/>
    <property type="molecule type" value="Genomic_DNA"/>
</dbReference>